<sequence length="538" mass="61705">MDSAVEVKQSLEDAAEFFRKVAKTPKSENPKPAEDVIANLENVVGTRKVRHLRGIWCLNVERCPYRKMNQYVFIALHQHFSPSKTSFEDDCLTENEIDYFNSLGIETPSATDLSNYERDDPGSGEVDLIYLSQCSRILVNNLLWSLWTPERLKNLILIGNFEKWKYCDGIPMHSLCYRETSLINELFKYGDWILRYDIEVCACEYSGEGPLPLANRPDYKDYMLPPVIYSKLSSVEKKKYMKTVSTLADINRNVAMFKELIRNGNLRSHLDDFDAHLRGRKIARISVTAVGHIGYRYDLLDSSRHGTKELAWIATLKQHYNIKHISVRDPCLSNFELYYLNASGIETPKCGYLDEPEEGLQDGEVAIIWMLHGWKDMYNNVLWANRGQMDKIVLVGNDYPSLTKWNLCNMTKKQAILPALGTASATMVLTTMAGVGSIAKVLSVGASVLGALYVTENFLYKEFVKLKEYAALKAFIRKALRTKFHYKIDQERQGDCTCIMSYPEKELQGIGDKKPVYVRNYTFYSFDQNGRATRNPMW</sequence>
<gene>
    <name evidence="3" type="ORF">QR680_003840</name>
</gene>
<dbReference type="GO" id="GO:0005634">
    <property type="term" value="C:nucleus"/>
    <property type="evidence" value="ECO:0007669"/>
    <property type="project" value="TreeGrafter"/>
</dbReference>
<dbReference type="Proteomes" id="UP001175271">
    <property type="component" value="Unassembled WGS sequence"/>
</dbReference>
<evidence type="ECO:0000259" key="2">
    <source>
        <dbReference type="Pfam" id="PF07985"/>
    </source>
</evidence>
<comment type="caution">
    <text evidence="3">The sequence shown here is derived from an EMBL/GenBank/DDBJ whole genome shotgun (WGS) entry which is preliminary data.</text>
</comment>
<dbReference type="EMBL" id="JAUCMV010000003">
    <property type="protein sequence ID" value="KAK0408225.1"/>
    <property type="molecule type" value="Genomic_DNA"/>
</dbReference>
<dbReference type="PANTHER" id="PTHR28626:SF3">
    <property type="entry name" value="SRR1-LIKE PROTEIN"/>
    <property type="match status" value="1"/>
</dbReference>
<dbReference type="Pfam" id="PF07985">
    <property type="entry name" value="SRR1"/>
    <property type="match status" value="2"/>
</dbReference>
<organism evidence="3 4">
    <name type="scientific">Steinernema hermaphroditum</name>
    <dbReference type="NCBI Taxonomy" id="289476"/>
    <lineage>
        <taxon>Eukaryota</taxon>
        <taxon>Metazoa</taxon>
        <taxon>Ecdysozoa</taxon>
        <taxon>Nematoda</taxon>
        <taxon>Chromadorea</taxon>
        <taxon>Rhabditida</taxon>
        <taxon>Tylenchina</taxon>
        <taxon>Panagrolaimomorpha</taxon>
        <taxon>Strongyloidoidea</taxon>
        <taxon>Steinernematidae</taxon>
        <taxon>Steinernema</taxon>
    </lineage>
</organism>
<dbReference type="InterPro" id="IPR012942">
    <property type="entry name" value="SRR1-like"/>
</dbReference>
<name>A0AA39HMS9_9BILA</name>
<dbReference type="AlphaFoldDB" id="A0AA39HMS9"/>
<dbReference type="InterPro" id="IPR040044">
    <property type="entry name" value="SRR1L"/>
</dbReference>
<feature type="domain" description="SRR1-like" evidence="2">
    <location>
        <begin position="276"/>
        <end position="404"/>
    </location>
</feature>
<keyword evidence="4" id="KW-1185">Reference proteome</keyword>
<evidence type="ECO:0000256" key="1">
    <source>
        <dbReference type="ARBA" id="ARBA00009856"/>
    </source>
</evidence>
<evidence type="ECO:0000313" key="4">
    <source>
        <dbReference type="Proteomes" id="UP001175271"/>
    </source>
</evidence>
<evidence type="ECO:0000313" key="3">
    <source>
        <dbReference type="EMBL" id="KAK0408225.1"/>
    </source>
</evidence>
<dbReference type="GO" id="GO:0005737">
    <property type="term" value="C:cytoplasm"/>
    <property type="evidence" value="ECO:0007669"/>
    <property type="project" value="TreeGrafter"/>
</dbReference>
<comment type="similarity">
    <text evidence="1">Belongs to the SRR1 family.</text>
</comment>
<accession>A0AA39HMS9</accession>
<dbReference type="PANTHER" id="PTHR28626">
    <property type="entry name" value="SRR1-LIKE PROTEIN"/>
    <property type="match status" value="1"/>
</dbReference>
<proteinExistence type="inferred from homology"/>
<reference evidence="3" key="1">
    <citation type="submission" date="2023-06" db="EMBL/GenBank/DDBJ databases">
        <title>Genomic analysis of the entomopathogenic nematode Steinernema hermaphroditum.</title>
        <authorList>
            <person name="Schwarz E.M."/>
            <person name="Heppert J.K."/>
            <person name="Baniya A."/>
            <person name="Schwartz H.T."/>
            <person name="Tan C.-H."/>
            <person name="Antoshechkin I."/>
            <person name="Sternberg P.W."/>
            <person name="Goodrich-Blair H."/>
            <person name="Dillman A.R."/>
        </authorList>
    </citation>
    <scope>NUCLEOTIDE SEQUENCE</scope>
    <source>
        <strain evidence="3">PS9179</strain>
        <tissue evidence="3">Whole animal</tissue>
    </source>
</reference>
<protein>
    <recommendedName>
        <fullName evidence="2">SRR1-like domain-containing protein</fullName>
    </recommendedName>
</protein>
<feature type="domain" description="SRR1-like" evidence="2">
    <location>
        <begin position="73"/>
        <end position="160"/>
    </location>
</feature>